<evidence type="ECO:0000313" key="2">
    <source>
        <dbReference type="EMBL" id="MFB9995417.1"/>
    </source>
</evidence>
<protein>
    <submittedName>
        <fullName evidence="2">Uncharacterized protein</fullName>
    </submittedName>
</protein>
<accession>A0ABV6B6M4</accession>
<gene>
    <name evidence="2" type="ORF">ACFFLM_26095</name>
</gene>
<comment type="caution">
    <text evidence="2">The sequence shown here is derived from an EMBL/GenBank/DDBJ whole genome shotgun (WGS) entry which is preliminary data.</text>
</comment>
<dbReference type="Proteomes" id="UP001589733">
    <property type="component" value="Unassembled WGS sequence"/>
</dbReference>
<organism evidence="2 3">
    <name type="scientific">Deinococcus oregonensis</name>
    <dbReference type="NCBI Taxonomy" id="1805970"/>
    <lineage>
        <taxon>Bacteria</taxon>
        <taxon>Thermotogati</taxon>
        <taxon>Deinococcota</taxon>
        <taxon>Deinococci</taxon>
        <taxon>Deinococcales</taxon>
        <taxon>Deinococcaceae</taxon>
        <taxon>Deinococcus</taxon>
    </lineage>
</organism>
<name>A0ABV6B6M4_9DEIO</name>
<evidence type="ECO:0000256" key="1">
    <source>
        <dbReference type="SAM" id="MobiDB-lite"/>
    </source>
</evidence>
<dbReference type="EMBL" id="JBHLYR010000091">
    <property type="protein sequence ID" value="MFB9995417.1"/>
    <property type="molecule type" value="Genomic_DNA"/>
</dbReference>
<evidence type="ECO:0000313" key="3">
    <source>
        <dbReference type="Proteomes" id="UP001589733"/>
    </source>
</evidence>
<reference evidence="2 3" key="1">
    <citation type="submission" date="2024-09" db="EMBL/GenBank/DDBJ databases">
        <authorList>
            <person name="Sun Q."/>
            <person name="Mori K."/>
        </authorList>
    </citation>
    <scope>NUCLEOTIDE SEQUENCE [LARGE SCALE GENOMIC DNA]</scope>
    <source>
        <strain evidence="2 3">JCM 13503</strain>
    </source>
</reference>
<sequence>MPSLTPDEQIWNRTFVRQVTEPMQAVVRVIRQQGVQSRVHQHGPLMASLSLSSAVSKTVCADFLIQKHPDGWLISRVRHVPLPDTARTRLEGAQEVHAELPTATWLLAALRDFVRQEQASGLLNPRGKPGLARASRRAQEHEPPEAAGSSTHA</sequence>
<keyword evidence="3" id="KW-1185">Reference proteome</keyword>
<proteinExistence type="predicted"/>
<feature type="region of interest" description="Disordered" evidence="1">
    <location>
        <begin position="120"/>
        <end position="153"/>
    </location>
</feature>
<dbReference type="RefSeq" id="WP_380017333.1">
    <property type="nucleotide sequence ID" value="NZ_JBHLYR010000091.1"/>
</dbReference>